<sequence>MKMTSNRCGNQHRLIPKRGRVKAGIVLALAHSVYVFALFSINHCIHTGSPHHFH</sequence>
<accession>A0A0J8B9V8</accession>
<evidence type="ECO:0000313" key="3">
    <source>
        <dbReference type="Proteomes" id="UP000035740"/>
    </source>
</evidence>
<keyword evidence="1" id="KW-1133">Transmembrane helix</keyword>
<evidence type="ECO:0000256" key="1">
    <source>
        <dbReference type="SAM" id="Phobius"/>
    </source>
</evidence>
<gene>
    <name evidence="2" type="ORF">BVRB_8g199610</name>
</gene>
<organism evidence="2 3">
    <name type="scientific">Beta vulgaris subsp. vulgaris</name>
    <name type="common">Beet</name>
    <dbReference type="NCBI Taxonomy" id="3555"/>
    <lineage>
        <taxon>Eukaryota</taxon>
        <taxon>Viridiplantae</taxon>
        <taxon>Streptophyta</taxon>
        <taxon>Embryophyta</taxon>
        <taxon>Tracheophyta</taxon>
        <taxon>Spermatophyta</taxon>
        <taxon>Magnoliopsida</taxon>
        <taxon>eudicotyledons</taxon>
        <taxon>Gunneridae</taxon>
        <taxon>Pentapetalae</taxon>
        <taxon>Caryophyllales</taxon>
        <taxon>Chenopodiaceae</taxon>
        <taxon>Betoideae</taxon>
        <taxon>Beta</taxon>
    </lineage>
</organism>
<name>A0A0J8B9V8_BETVV</name>
<evidence type="ECO:0000313" key="2">
    <source>
        <dbReference type="EMBL" id="KMS96778.1"/>
    </source>
</evidence>
<proteinExistence type="predicted"/>
<reference evidence="2 3" key="1">
    <citation type="journal article" date="2014" name="Nature">
        <title>The genome of the recently domesticated crop plant sugar beet (Beta vulgaris).</title>
        <authorList>
            <person name="Dohm J.C."/>
            <person name="Minoche A.E."/>
            <person name="Holtgrawe D."/>
            <person name="Capella-Gutierrez S."/>
            <person name="Zakrzewski F."/>
            <person name="Tafer H."/>
            <person name="Rupp O."/>
            <person name="Sorensen T.R."/>
            <person name="Stracke R."/>
            <person name="Reinhardt R."/>
            <person name="Goesmann A."/>
            <person name="Kraft T."/>
            <person name="Schulz B."/>
            <person name="Stadler P.F."/>
            <person name="Schmidt T."/>
            <person name="Gabaldon T."/>
            <person name="Lehrach H."/>
            <person name="Weisshaar B."/>
            <person name="Himmelbauer H."/>
        </authorList>
    </citation>
    <scope>NUCLEOTIDE SEQUENCE [LARGE SCALE GENOMIC DNA]</scope>
    <source>
        <tissue evidence="2">Taproot</tissue>
    </source>
</reference>
<dbReference type="Gramene" id="KMS96778">
    <property type="protein sequence ID" value="KMS96778"/>
    <property type="gene ID" value="BVRB_8g199610"/>
</dbReference>
<dbReference type="EMBL" id="KQ090361">
    <property type="protein sequence ID" value="KMS96778.1"/>
    <property type="molecule type" value="Genomic_DNA"/>
</dbReference>
<protein>
    <submittedName>
        <fullName evidence="2">Uncharacterized protein</fullName>
    </submittedName>
</protein>
<dbReference type="Proteomes" id="UP000035740">
    <property type="component" value="Unassembled WGS sequence"/>
</dbReference>
<keyword evidence="1" id="KW-0472">Membrane</keyword>
<keyword evidence="1" id="KW-0812">Transmembrane</keyword>
<feature type="transmembrane region" description="Helical" evidence="1">
    <location>
        <begin position="21"/>
        <end position="41"/>
    </location>
</feature>
<dbReference type="AlphaFoldDB" id="A0A0J8B9V8"/>
<keyword evidence="3" id="KW-1185">Reference proteome</keyword>
<dbReference type="OrthoDB" id="1933849at2759"/>